<dbReference type="PROSITE" id="PS51257">
    <property type="entry name" value="PROKAR_LIPOPROTEIN"/>
    <property type="match status" value="1"/>
</dbReference>
<dbReference type="AlphaFoldDB" id="A0A1M5JF33"/>
<name>A0A1M5JF33_9FLAO</name>
<proteinExistence type="predicted"/>
<organism evidence="1 2">
    <name type="scientific">Chryseobacterium vrystaatense</name>
    <dbReference type="NCBI Taxonomy" id="307480"/>
    <lineage>
        <taxon>Bacteria</taxon>
        <taxon>Pseudomonadati</taxon>
        <taxon>Bacteroidota</taxon>
        <taxon>Flavobacteriia</taxon>
        <taxon>Flavobacteriales</taxon>
        <taxon>Weeksellaceae</taxon>
        <taxon>Chryseobacterium group</taxon>
        <taxon>Chryseobacterium</taxon>
    </lineage>
</organism>
<gene>
    <name evidence="1" type="ORF">SAMN02787073_4166</name>
</gene>
<dbReference type="InterPro" id="IPR021326">
    <property type="entry name" value="DUF2931"/>
</dbReference>
<accession>A0A1M5JF33</accession>
<dbReference type="EMBL" id="FQVE01000005">
    <property type="protein sequence ID" value="SHG38880.1"/>
    <property type="molecule type" value="Genomic_DNA"/>
</dbReference>
<sequence length="375" mass="43254">MGISKLRVLILFVVCSFSLISCQNKKMEEKYKWKGTLSAPKEYQMQAYYGQIIADDYQFPFSDIWGNINQGWGNDGGSGGGADKLFGVPHTLEFTWYSLVEDKFYAGHWELDKEKIARLFKEGFSQTYFDSVKKGTYDTFIVGLAPKGRLVLWLSGAGHQVEVGSFQGKEIKITKEEAYDKFKYVFEPSYREDMLKDKASGGLTDDAVYKKIKEEGYPDPGIYDSFREKFNWGPKVILPAGSTLERRNFKMCNGEEEGTLEDNSDPVVPNKKRAVPYLFYFQWKDKDGKKYSSQIVFTGNNQYIMEANKIYNGTFLPLDFDKTEIYKLFKEKLDKEAPIDLVVDVSNNQDVKVYAEQDKKQYPITQMDKYVKLKK</sequence>
<evidence type="ECO:0000313" key="2">
    <source>
        <dbReference type="Proteomes" id="UP000184108"/>
    </source>
</evidence>
<evidence type="ECO:0000313" key="1">
    <source>
        <dbReference type="EMBL" id="SHG38880.1"/>
    </source>
</evidence>
<protein>
    <recommendedName>
        <fullName evidence="3">DUF2931 family protein</fullName>
    </recommendedName>
</protein>
<evidence type="ECO:0008006" key="3">
    <source>
        <dbReference type="Google" id="ProtNLM"/>
    </source>
</evidence>
<dbReference type="Pfam" id="PF11153">
    <property type="entry name" value="DUF2931"/>
    <property type="match status" value="1"/>
</dbReference>
<reference evidence="2" key="1">
    <citation type="submission" date="2016-11" db="EMBL/GenBank/DDBJ databases">
        <authorList>
            <person name="Varghese N."/>
            <person name="Submissions S."/>
        </authorList>
    </citation>
    <scope>NUCLEOTIDE SEQUENCE [LARGE SCALE GENOMIC DNA]</scope>
    <source>
        <strain evidence="2">YR203</strain>
    </source>
</reference>
<dbReference type="Proteomes" id="UP000184108">
    <property type="component" value="Unassembled WGS sequence"/>
</dbReference>